<feature type="signal peptide" evidence="1">
    <location>
        <begin position="1"/>
        <end position="23"/>
    </location>
</feature>
<dbReference type="STRING" id="1907939.BKL49_11805"/>
<dbReference type="RefSeq" id="WP_077425762.1">
    <property type="nucleotide sequence ID" value="NZ_MLHQ01000043.1"/>
</dbReference>
<dbReference type="OrthoDB" id="5676215at2"/>
<evidence type="ECO:0000313" key="2">
    <source>
        <dbReference type="EMBL" id="OOF55230.1"/>
    </source>
</evidence>
<keyword evidence="3" id="KW-1185">Reference proteome</keyword>
<evidence type="ECO:0000256" key="1">
    <source>
        <dbReference type="SAM" id="SignalP"/>
    </source>
</evidence>
<dbReference type="PROSITE" id="PS51257">
    <property type="entry name" value="PROKAR_LIPOPROTEIN"/>
    <property type="match status" value="1"/>
</dbReference>
<feature type="chain" id="PRO_5012550496" evidence="1">
    <location>
        <begin position="24"/>
        <end position="237"/>
    </location>
</feature>
<accession>A0A1V3JEL6</accession>
<organism evidence="2 3">
    <name type="scientific">Rodentibacter myodis</name>
    <dbReference type="NCBI Taxonomy" id="1907939"/>
    <lineage>
        <taxon>Bacteria</taxon>
        <taxon>Pseudomonadati</taxon>
        <taxon>Pseudomonadota</taxon>
        <taxon>Gammaproteobacteria</taxon>
        <taxon>Pasteurellales</taxon>
        <taxon>Pasteurellaceae</taxon>
        <taxon>Rodentibacter</taxon>
    </lineage>
</organism>
<dbReference type="Proteomes" id="UP000188602">
    <property type="component" value="Unassembled WGS sequence"/>
</dbReference>
<reference evidence="2 3" key="1">
    <citation type="submission" date="2016-10" db="EMBL/GenBank/DDBJ databases">
        <title>Rodentibacter gen. nov. and new species.</title>
        <authorList>
            <person name="Christensen H."/>
        </authorList>
    </citation>
    <scope>NUCLEOTIDE SEQUENCE [LARGE SCALE GENOMIC DNA]</scope>
    <source>
        <strain evidence="2 3">Ac151</strain>
    </source>
</reference>
<protein>
    <submittedName>
        <fullName evidence="2">Uncharacterized protein</fullName>
    </submittedName>
</protein>
<proteinExistence type="predicted"/>
<comment type="caution">
    <text evidence="2">The sequence shown here is derived from an EMBL/GenBank/DDBJ whole genome shotgun (WGS) entry which is preliminary data.</text>
</comment>
<name>A0A1V3JEL6_9PAST</name>
<keyword evidence="1" id="KW-0732">Signal</keyword>
<gene>
    <name evidence="2" type="ORF">BKL49_11805</name>
</gene>
<evidence type="ECO:0000313" key="3">
    <source>
        <dbReference type="Proteomes" id="UP000188602"/>
    </source>
</evidence>
<sequence>MLKTPRKNTALLGLLVIASLITACSEPSFREEFFKHRRCAEVQYQCLPEFQEKNMIDLSQPYQLTDEEEARIERDNTLRLHRKIIKMLEIYYPGFWNNADEKTQLAWMEKVDEITKRYYGENRMRAELERMASICSIIGNNFEADPKLTFIVQKIKNSDDYGALIDINDYLRFEVLQKDYDESGNQYNNWSLRGVRQGMPPMTRHMPDFNTEWKPNNPEENRRRIYREWSSEKGYQE</sequence>
<dbReference type="AlphaFoldDB" id="A0A1V3JEL6"/>
<dbReference type="EMBL" id="MLHQ01000043">
    <property type="protein sequence ID" value="OOF55230.1"/>
    <property type="molecule type" value="Genomic_DNA"/>
</dbReference>